<keyword evidence="1" id="KW-1133">Transmembrane helix</keyword>
<feature type="transmembrane region" description="Helical" evidence="1">
    <location>
        <begin position="6"/>
        <end position="31"/>
    </location>
</feature>
<comment type="caution">
    <text evidence="2">The sequence shown here is derived from an EMBL/GenBank/DDBJ whole genome shotgun (WGS) entry which is preliminary data.</text>
</comment>
<dbReference type="OrthoDB" id="10489775at2759"/>
<gene>
    <name evidence="2" type="ORF">BOKJ2_LOCUS11776</name>
</gene>
<sequence length="72" mass="8724">MVAVDAQYLLNLVTLFVVILDHVTALNYDSYEDTRIKRRERWREQHPQIRNGHMNIRAFWWLYLVLIVVVVI</sequence>
<keyword evidence="1" id="KW-0812">Transmembrane</keyword>
<feature type="transmembrane region" description="Helical" evidence="1">
    <location>
        <begin position="52"/>
        <end position="71"/>
    </location>
</feature>
<organism evidence="2 3">
    <name type="scientific">Bursaphelenchus okinawaensis</name>
    <dbReference type="NCBI Taxonomy" id="465554"/>
    <lineage>
        <taxon>Eukaryota</taxon>
        <taxon>Metazoa</taxon>
        <taxon>Ecdysozoa</taxon>
        <taxon>Nematoda</taxon>
        <taxon>Chromadorea</taxon>
        <taxon>Rhabditida</taxon>
        <taxon>Tylenchina</taxon>
        <taxon>Tylenchomorpha</taxon>
        <taxon>Aphelenchoidea</taxon>
        <taxon>Aphelenchoididae</taxon>
        <taxon>Bursaphelenchus</taxon>
    </lineage>
</organism>
<accession>A0A811LF99</accession>
<evidence type="ECO:0000256" key="1">
    <source>
        <dbReference type="SAM" id="Phobius"/>
    </source>
</evidence>
<evidence type="ECO:0000313" key="2">
    <source>
        <dbReference type="EMBL" id="CAD5225835.1"/>
    </source>
</evidence>
<proteinExistence type="predicted"/>
<name>A0A811LF99_9BILA</name>
<evidence type="ECO:0000313" key="3">
    <source>
        <dbReference type="Proteomes" id="UP000614601"/>
    </source>
</evidence>
<protein>
    <submittedName>
        <fullName evidence="2">Uncharacterized protein</fullName>
    </submittedName>
</protein>
<dbReference type="AlphaFoldDB" id="A0A811LF99"/>
<dbReference type="EMBL" id="CAJFDH010000005">
    <property type="protein sequence ID" value="CAD5225835.1"/>
    <property type="molecule type" value="Genomic_DNA"/>
</dbReference>
<reference evidence="2" key="1">
    <citation type="submission" date="2020-09" db="EMBL/GenBank/DDBJ databases">
        <authorList>
            <person name="Kikuchi T."/>
        </authorList>
    </citation>
    <scope>NUCLEOTIDE SEQUENCE</scope>
    <source>
        <strain evidence="2">SH1</strain>
    </source>
</reference>
<keyword evidence="1" id="KW-0472">Membrane</keyword>
<dbReference type="Proteomes" id="UP000614601">
    <property type="component" value="Unassembled WGS sequence"/>
</dbReference>
<dbReference type="Proteomes" id="UP000783686">
    <property type="component" value="Unassembled WGS sequence"/>
</dbReference>
<keyword evidence="3" id="KW-1185">Reference proteome</keyword>
<dbReference type="EMBL" id="CAJFCW020000005">
    <property type="protein sequence ID" value="CAG9121354.1"/>
    <property type="molecule type" value="Genomic_DNA"/>
</dbReference>